<accession>A0A385JN05</accession>
<evidence type="ECO:0000256" key="1">
    <source>
        <dbReference type="ARBA" id="ARBA00004141"/>
    </source>
</evidence>
<comment type="subcellular location">
    <subcellularLocation>
        <location evidence="1">Membrane</location>
        <topology evidence="1">Multi-pass membrane protein</topology>
    </subcellularLocation>
</comment>
<dbReference type="InterPro" id="IPR002797">
    <property type="entry name" value="Polysacc_synth"/>
</dbReference>
<keyword evidence="2 5" id="KW-0812">Transmembrane</keyword>
<keyword evidence="4 5" id="KW-0472">Membrane</keyword>
<organism evidence="6">
    <name type="scientific">Proteus mirabilis</name>
    <dbReference type="NCBI Taxonomy" id="584"/>
    <lineage>
        <taxon>Bacteria</taxon>
        <taxon>Pseudomonadati</taxon>
        <taxon>Pseudomonadota</taxon>
        <taxon>Gammaproteobacteria</taxon>
        <taxon>Enterobacterales</taxon>
        <taxon>Morganellaceae</taxon>
        <taxon>Proteus</taxon>
    </lineage>
</organism>
<name>A0A385JN05_PROMI</name>
<evidence type="ECO:0000256" key="2">
    <source>
        <dbReference type="ARBA" id="ARBA00022692"/>
    </source>
</evidence>
<reference evidence="6" key="1">
    <citation type="journal article" date="2017" name="PLoS ONE">
        <title>Genetic diversity of the O antigens of Proteus species and the development of a suspension array for molecular serotyping.</title>
        <authorList>
            <person name="Yu X."/>
            <person name="Torzewska A."/>
            <person name="Zhang X."/>
            <person name="Yin Z."/>
            <person name="Drzewiecka D."/>
            <person name="Cao H."/>
            <person name="Liu B."/>
            <person name="Knirel Y.A."/>
            <person name="Rozalski A."/>
            <person name="Wang L."/>
        </authorList>
    </citation>
    <scope>NUCLEOTIDE SEQUENCE</scope>
    <source>
        <strain evidence="6">PrK 59/57</strain>
    </source>
</reference>
<dbReference type="EMBL" id="KY710708">
    <property type="protein sequence ID" value="AXY99666.1"/>
    <property type="molecule type" value="Genomic_DNA"/>
</dbReference>
<protein>
    <submittedName>
        <fullName evidence="6">Wzx</fullName>
    </submittedName>
</protein>
<evidence type="ECO:0000256" key="3">
    <source>
        <dbReference type="ARBA" id="ARBA00022989"/>
    </source>
</evidence>
<dbReference type="Pfam" id="PF01943">
    <property type="entry name" value="Polysacc_synt"/>
    <property type="match status" value="1"/>
</dbReference>
<feature type="transmembrane region" description="Helical" evidence="5">
    <location>
        <begin position="15"/>
        <end position="38"/>
    </location>
</feature>
<dbReference type="AlphaFoldDB" id="A0A385JN05"/>
<dbReference type="GO" id="GO:0016020">
    <property type="term" value="C:membrane"/>
    <property type="evidence" value="ECO:0007669"/>
    <property type="project" value="UniProtKB-SubCell"/>
</dbReference>
<evidence type="ECO:0000256" key="4">
    <source>
        <dbReference type="ARBA" id="ARBA00023136"/>
    </source>
</evidence>
<evidence type="ECO:0000256" key="5">
    <source>
        <dbReference type="SAM" id="Phobius"/>
    </source>
</evidence>
<keyword evidence="3 5" id="KW-1133">Transmembrane helix</keyword>
<evidence type="ECO:0000313" key="6">
    <source>
        <dbReference type="EMBL" id="AXY99666.1"/>
    </source>
</evidence>
<proteinExistence type="predicted"/>
<sequence length="48" mass="5413">MQYPYLTRVIGAEFLGLYIFSLSIINIANIITSFGFDISISKNIAKKK</sequence>